<sequence length="314" mass="35650">MTNDTHINNIHINTHQSVRNVNSNMFYVPSELERGRCYCEVSNLVHDVETGFEVCTTCGVVVDSILDESPEYQYDDRGHDIGYHGQQGASLGTVMDTNNKLTKRLEASLADTSDMILYEIKNVAEQVCLAIHIRVPHIIHDTAVEIASIHRERIYLSGRKKIASIAMAVYFACKLHGADREIRLFSTSCCIDMKLLNFAIKSIKEHLKDTKYIIISNSENKYHALITQFTERLNISTENIKKLRRNSNIMLDNISDIFDTGKKPRTIVASIICICALTNDMNLDLKEISRATNVCSQSISKCISYMKNKYNIDF</sequence>
<dbReference type="GeneID" id="40525482"/>
<gene>
    <name evidence="4" type="primary">NYs-1_154L</name>
    <name evidence="4" type="ORF">PBCVNYs1_154L</name>
</gene>
<reference evidence="4" key="1">
    <citation type="submission" date="2012-10" db="EMBL/GenBank/DDBJ databases">
        <title>Towards defining the chloroviruses: a genomic journey through a genus of large DNA viruses.</title>
        <authorList>
            <person name="Jeanniard A."/>
            <person name="Dunigan D.D."/>
            <person name="Gurnon J.R."/>
            <person name="Agarkova I."/>
            <person name="Kang M."/>
            <person name="Vitek J."/>
            <person name="Duncan G."/>
            <person name="McClung O.W."/>
            <person name="Larsen M."/>
            <person name="Claverie J.-M."/>
            <person name="Van Etten J.L."/>
            <person name="Blanc G."/>
        </authorList>
    </citation>
    <scope>NUCLEOTIDE SEQUENCE</scope>
</reference>
<dbReference type="SUPFAM" id="SSF47954">
    <property type="entry name" value="Cyclin-like"/>
    <property type="match status" value="2"/>
</dbReference>
<evidence type="ECO:0000256" key="1">
    <source>
        <dbReference type="ARBA" id="ARBA00023015"/>
    </source>
</evidence>
<evidence type="ECO:0000259" key="3">
    <source>
        <dbReference type="Pfam" id="PF00382"/>
    </source>
</evidence>
<organism evidence="4">
    <name type="scientific">Paramecium bursaria Chlorella virus NYs1</name>
    <dbReference type="NCBI Taxonomy" id="83442"/>
    <lineage>
        <taxon>Viruses</taxon>
        <taxon>Varidnaviria</taxon>
        <taxon>Bamfordvirae</taxon>
        <taxon>Nucleocytoviricota</taxon>
        <taxon>Megaviricetes</taxon>
        <taxon>Algavirales</taxon>
        <taxon>Phycodnaviridae</taxon>
        <taxon>Chlorovirus</taxon>
        <taxon>Chlorovirus newyorkense</taxon>
    </lineage>
</organism>
<dbReference type="PANTHER" id="PTHR11618">
    <property type="entry name" value="TRANSCRIPTION INITIATION FACTOR IIB-RELATED"/>
    <property type="match status" value="1"/>
</dbReference>
<dbReference type="InterPro" id="IPR000812">
    <property type="entry name" value="TFIIB"/>
</dbReference>
<dbReference type="KEGG" id="vg:40525482"/>
<dbReference type="EMBL" id="JX997183">
    <property type="protein sequence ID" value="AGE58618.1"/>
    <property type="molecule type" value="Genomic_DNA"/>
</dbReference>
<evidence type="ECO:0000313" key="4">
    <source>
        <dbReference type="EMBL" id="AGE58618.1"/>
    </source>
</evidence>
<dbReference type="SUPFAM" id="SSF57783">
    <property type="entry name" value="Zinc beta-ribbon"/>
    <property type="match status" value="1"/>
</dbReference>
<dbReference type="RefSeq" id="YP_009665263.1">
    <property type="nucleotide sequence ID" value="NC_043235.1"/>
</dbReference>
<dbReference type="GO" id="GO:0097550">
    <property type="term" value="C:transcription preinitiation complex"/>
    <property type="evidence" value="ECO:0007669"/>
    <property type="project" value="TreeGrafter"/>
</dbReference>
<protein>
    <recommendedName>
        <fullName evidence="3">Transcription factor TFIIB cyclin-like domain-containing protein</fullName>
    </recommendedName>
</protein>
<dbReference type="Pfam" id="PF00382">
    <property type="entry name" value="TFIIB"/>
    <property type="match status" value="2"/>
</dbReference>
<dbReference type="GO" id="GO:0070897">
    <property type="term" value="P:transcription preinitiation complex assembly"/>
    <property type="evidence" value="ECO:0007669"/>
    <property type="project" value="InterPro"/>
</dbReference>
<keyword evidence="1" id="KW-0805">Transcription regulation</keyword>
<dbReference type="CDD" id="cd00043">
    <property type="entry name" value="CYCLIN_SF"/>
    <property type="match status" value="1"/>
</dbReference>
<proteinExistence type="predicted"/>
<dbReference type="PANTHER" id="PTHR11618:SF13">
    <property type="entry name" value="TRANSCRIPTION INITIATION FACTOR IIB"/>
    <property type="match status" value="1"/>
</dbReference>
<dbReference type="Gene3D" id="2.20.25.10">
    <property type="match status" value="1"/>
</dbReference>
<feature type="domain" description="Transcription factor TFIIB cyclin-like" evidence="3">
    <location>
        <begin position="223"/>
        <end position="308"/>
    </location>
</feature>
<dbReference type="Gene3D" id="1.10.472.10">
    <property type="entry name" value="Cyclin-like"/>
    <property type="match status" value="2"/>
</dbReference>
<name>M1HH65_9PHYC</name>
<evidence type="ECO:0000256" key="2">
    <source>
        <dbReference type="ARBA" id="ARBA00023163"/>
    </source>
</evidence>
<feature type="domain" description="Transcription factor TFIIB cyclin-like" evidence="3">
    <location>
        <begin position="129"/>
        <end position="186"/>
    </location>
</feature>
<dbReference type="InterPro" id="IPR013150">
    <property type="entry name" value="TFIIB_cyclin"/>
</dbReference>
<dbReference type="GO" id="GO:0017025">
    <property type="term" value="F:TBP-class protein binding"/>
    <property type="evidence" value="ECO:0007669"/>
    <property type="project" value="InterPro"/>
</dbReference>
<accession>M1HH65</accession>
<dbReference type="InterPro" id="IPR036915">
    <property type="entry name" value="Cyclin-like_sf"/>
</dbReference>
<keyword evidence="2" id="KW-0804">Transcription</keyword>